<comment type="pathway">
    <text evidence="1">Cofactor biosynthesis; ubiquinone biosynthesis.</text>
</comment>
<dbReference type="Pfam" id="PF02036">
    <property type="entry name" value="SCP2"/>
    <property type="match status" value="1"/>
</dbReference>
<dbReference type="GO" id="GO:0006744">
    <property type="term" value="P:ubiquinone biosynthetic process"/>
    <property type="evidence" value="ECO:0007669"/>
    <property type="project" value="UniProtKB-UniRule"/>
</dbReference>
<dbReference type="Proteomes" id="UP000027439">
    <property type="component" value="Unassembled WGS sequence"/>
</dbReference>
<dbReference type="HAMAP" id="MF_02215">
    <property type="entry name" value="UbiJ"/>
    <property type="match status" value="1"/>
</dbReference>
<dbReference type="RefSeq" id="WP_035961742.1">
    <property type="nucleotide sequence ID" value="NZ_BMEG01000001.1"/>
</dbReference>
<reference evidence="7" key="3">
    <citation type="journal article" date="2019" name="Int. J. Syst. Evol. Microbiol.">
        <title>The Global Catalogue of Microorganisms (GCM) 10K type strain sequencing project: providing services to taxonomists for standard genome sequencing and annotation.</title>
        <authorList>
            <consortium name="The Broad Institute Genomics Platform"/>
            <consortium name="The Broad Institute Genome Sequencing Center for Infectious Disease"/>
            <person name="Wu L."/>
            <person name="Ma J."/>
        </authorList>
    </citation>
    <scope>NUCLEOTIDE SEQUENCE [LARGE SCALE GENOMIC DNA]</scope>
    <source>
        <strain evidence="7">CGMCC 1.11013</strain>
    </source>
</reference>
<feature type="domain" description="SCP2" evidence="3">
    <location>
        <begin position="28"/>
        <end position="121"/>
    </location>
</feature>
<comment type="function">
    <text evidence="1">Required for ubiquinone (coenzyme Q) biosynthesis. Binds hydrophobic ubiquinone biosynthetic intermediates via its SCP2 domain and is essential for the stability of the Ubi complex. May constitute a docking platform where Ubi enzymes assemble and access their SCP2-bound polyprenyl substrates.</text>
</comment>
<organism evidence="5 6">
    <name type="scientific">Caballeronia grimmiae</name>
    <dbReference type="NCBI Taxonomy" id="1071679"/>
    <lineage>
        <taxon>Bacteria</taxon>
        <taxon>Pseudomonadati</taxon>
        <taxon>Pseudomonadota</taxon>
        <taxon>Betaproteobacteria</taxon>
        <taxon>Burkholderiales</taxon>
        <taxon>Burkholderiaceae</taxon>
        <taxon>Caballeronia</taxon>
    </lineage>
</organism>
<dbReference type="PANTHER" id="PTHR38693">
    <property type="entry name" value="UBIQUINONE BIOSYNTHESIS PROTEIN UBIJ"/>
    <property type="match status" value="1"/>
</dbReference>
<evidence type="ECO:0000256" key="1">
    <source>
        <dbReference type="HAMAP-Rule" id="MF_02215"/>
    </source>
</evidence>
<proteinExistence type="inferred from homology"/>
<dbReference type="InterPro" id="IPR038989">
    <property type="entry name" value="UbiJ"/>
</dbReference>
<dbReference type="UniPathway" id="UPA00232"/>
<keyword evidence="1" id="KW-0831">Ubiquinone biosynthesis</keyword>
<gene>
    <name evidence="1" type="primary">ubiJ</name>
    <name evidence="5" type="ORF">BG57_21590</name>
    <name evidence="4" type="ORF">GCM10010985_10890</name>
</gene>
<dbReference type="EMBL" id="JFHE01000004">
    <property type="protein sequence ID" value="KDR36187.1"/>
    <property type="molecule type" value="Genomic_DNA"/>
</dbReference>
<reference evidence="4" key="1">
    <citation type="journal article" date="2014" name="Int. J. Syst. Evol. Microbiol.">
        <title>Complete genome of a new Firmicutes species belonging to the dominant human colonic microbiota ('Ruminococcus bicirculans') reveals two chromosomes and a selective capacity to utilize plant glucans.</title>
        <authorList>
            <consortium name="NISC Comparative Sequencing Program"/>
            <person name="Wegmann U."/>
            <person name="Louis P."/>
            <person name="Goesmann A."/>
            <person name="Henrissat B."/>
            <person name="Duncan S.H."/>
            <person name="Flint H.J."/>
        </authorList>
    </citation>
    <scope>NUCLEOTIDE SEQUENCE</scope>
    <source>
        <strain evidence="4">CGMCC 1.11013</strain>
    </source>
</reference>
<comment type="subcellular location">
    <subcellularLocation>
        <location evidence="1">Cytoplasm</location>
    </subcellularLocation>
</comment>
<dbReference type="AlphaFoldDB" id="A0A069P6V4"/>
<feature type="region of interest" description="Disordered" evidence="2">
    <location>
        <begin position="208"/>
        <end position="234"/>
    </location>
</feature>
<dbReference type="eggNOG" id="COG3165">
    <property type="taxonomic scope" value="Bacteria"/>
</dbReference>
<protein>
    <recommendedName>
        <fullName evidence="1">Ubiquinone biosynthesis accessory factor UbiJ</fullName>
    </recommendedName>
</protein>
<evidence type="ECO:0000259" key="3">
    <source>
        <dbReference type="Pfam" id="PF02036"/>
    </source>
</evidence>
<comment type="similarity">
    <text evidence="1">Belongs to the UbiJ family.</text>
</comment>
<dbReference type="EMBL" id="BMEG01000001">
    <property type="protein sequence ID" value="GGD58727.1"/>
    <property type="molecule type" value="Genomic_DNA"/>
</dbReference>
<comment type="caution">
    <text evidence="5">The sequence shown here is derived from an EMBL/GenBank/DDBJ whole genome shotgun (WGS) entry which is preliminary data.</text>
</comment>
<dbReference type="Proteomes" id="UP000597138">
    <property type="component" value="Unassembled WGS sequence"/>
</dbReference>
<dbReference type="PANTHER" id="PTHR38693:SF1">
    <property type="entry name" value="UBIQUINONE BIOSYNTHESIS ACCESSORY FACTOR UBIJ"/>
    <property type="match status" value="1"/>
</dbReference>
<evidence type="ECO:0000313" key="5">
    <source>
        <dbReference type="EMBL" id="KDR36187.1"/>
    </source>
</evidence>
<reference evidence="5 6" key="2">
    <citation type="submission" date="2014-03" db="EMBL/GenBank/DDBJ databases">
        <title>Draft Genome Sequences of Four Burkholderia Strains.</title>
        <authorList>
            <person name="Liu X.Y."/>
            <person name="Li C.X."/>
            <person name="Xu J.H."/>
        </authorList>
    </citation>
    <scope>NUCLEOTIDE SEQUENCE [LARGE SCALE GENOMIC DNA]</scope>
    <source>
        <strain evidence="5 6">R27</strain>
    </source>
</reference>
<sequence length="234" mass="25515">MTNAHESSRPATNPALRTASTAFAAVVNHLLVREPWARERVKPYAGKCVKLVCGPVSIALVAQADGLLAAITEAQTPLFDVTIAVPLDALPAFLQGGQAAVMKHVRIEGDAEFATTLAKLAEHLRWDPEEDLSRVIGDAPAHRVGRIARTVQEQTRRTSRNVLDSVAEYLLDERPQLVRKSALDAFNAELSRARDALARVEKRIERIEHAVQQQPTARGASARTGGESVRDSHE</sequence>
<accession>A0A069P6V4</accession>
<dbReference type="OrthoDB" id="8525483at2"/>
<keyword evidence="1" id="KW-0963">Cytoplasm</keyword>
<dbReference type="STRING" id="1071679.BG57_21590"/>
<evidence type="ECO:0000313" key="4">
    <source>
        <dbReference type="EMBL" id="GGD58727.1"/>
    </source>
</evidence>
<keyword evidence="7" id="KW-1185">Reference proteome</keyword>
<evidence type="ECO:0000256" key="2">
    <source>
        <dbReference type="SAM" id="MobiDB-lite"/>
    </source>
</evidence>
<name>A0A069P6V4_9BURK</name>
<dbReference type="GO" id="GO:0005737">
    <property type="term" value="C:cytoplasm"/>
    <property type="evidence" value="ECO:0007669"/>
    <property type="project" value="UniProtKB-SubCell"/>
</dbReference>
<reference evidence="4" key="4">
    <citation type="submission" date="2024-05" db="EMBL/GenBank/DDBJ databases">
        <authorList>
            <person name="Sun Q."/>
            <person name="Zhou Y."/>
        </authorList>
    </citation>
    <scope>NUCLEOTIDE SEQUENCE</scope>
    <source>
        <strain evidence="4">CGMCC 1.11013</strain>
    </source>
</reference>
<dbReference type="InterPro" id="IPR003033">
    <property type="entry name" value="SCP2_sterol-bd_dom"/>
</dbReference>
<evidence type="ECO:0000313" key="7">
    <source>
        <dbReference type="Proteomes" id="UP000597138"/>
    </source>
</evidence>
<evidence type="ECO:0000313" key="6">
    <source>
        <dbReference type="Proteomes" id="UP000027439"/>
    </source>
</evidence>